<evidence type="ECO:0000313" key="3">
    <source>
        <dbReference type="Proteomes" id="UP000289220"/>
    </source>
</evidence>
<feature type="transmembrane region" description="Helical" evidence="1">
    <location>
        <begin position="296"/>
        <end position="315"/>
    </location>
</feature>
<feature type="transmembrane region" description="Helical" evidence="1">
    <location>
        <begin position="221"/>
        <end position="244"/>
    </location>
</feature>
<evidence type="ECO:0008006" key="4">
    <source>
        <dbReference type="Google" id="ProtNLM"/>
    </source>
</evidence>
<protein>
    <recommendedName>
        <fullName evidence="4">MFS transporter</fullName>
    </recommendedName>
</protein>
<evidence type="ECO:0000313" key="2">
    <source>
        <dbReference type="EMBL" id="VDC50028.1"/>
    </source>
</evidence>
<feature type="transmembrane region" description="Helical" evidence="1">
    <location>
        <begin position="87"/>
        <end position="107"/>
    </location>
</feature>
<feature type="transmembrane region" description="Helical" evidence="1">
    <location>
        <begin position="142"/>
        <end position="162"/>
    </location>
</feature>
<accession>A0A7Z9C6L7</accession>
<sequence>MNRMRLWLAKANPVVFVAFAGLAGFCAYFSMYAFRKPFTAATFDVVAGWDFALDYKIALVIAQVAGYALSKLIGIKVIAEMRPERRAAAIILLIGVSWIALVLFAVVPAPWNVAALFLNGLPLGLIWGLVFGFMEGRRTSEVLGAILCASFILSSGVVKSVGKALMENWQVSEFWMPAAVGVVFMPLLAVSVLALATLPAPSPADEAERVARRPMMARERAAFLAAHWPVLLLLVAAYVMLTAFRDLRDNFAAEIWQALGYGDAASVFTASEGPVAALSLVAMGVLIAVKNNGRALLFMHGVILAGFAILGASTLAFQQGLLSPIVWMIAGGAGLYLAYTPFNAMLFDRMIAYSGTVATAGFLIYVADSTGYLGSVALLLFKNFGAVDLPWLPFFVGAAYATSLAGLILVGGAAILFLRGRGDGSPSPKGSESQERP</sequence>
<feature type="transmembrane region" description="Helical" evidence="1">
    <location>
        <begin position="321"/>
        <end position="339"/>
    </location>
</feature>
<dbReference type="RefSeq" id="WP_154726114.1">
    <property type="nucleotide sequence ID" value="NZ_UXHF01000029.1"/>
</dbReference>
<dbReference type="InterPro" id="IPR043745">
    <property type="entry name" value="DUF5690"/>
</dbReference>
<feature type="transmembrane region" description="Helical" evidence="1">
    <location>
        <begin position="264"/>
        <end position="289"/>
    </location>
</feature>
<keyword evidence="3" id="KW-1185">Reference proteome</keyword>
<feature type="transmembrane region" description="Helical" evidence="1">
    <location>
        <begin position="12"/>
        <end position="35"/>
    </location>
</feature>
<dbReference type="Pfam" id="PF18943">
    <property type="entry name" value="DUF5690"/>
    <property type="match status" value="1"/>
</dbReference>
<feature type="transmembrane region" description="Helical" evidence="1">
    <location>
        <begin position="351"/>
        <end position="374"/>
    </location>
</feature>
<keyword evidence="1" id="KW-1133">Transmembrane helix</keyword>
<evidence type="ECO:0000256" key="1">
    <source>
        <dbReference type="SAM" id="Phobius"/>
    </source>
</evidence>
<name>A0A7Z9C6L7_9CAUL</name>
<feature type="transmembrane region" description="Helical" evidence="1">
    <location>
        <begin position="55"/>
        <end position="75"/>
    </location>
</feature>
<keyword evidence="1" id="KW-0812">Transmembrane</keyword>
<feature type="transmembrane region" description="Helical" evidence="1">
    <location>
        <begin position="174"/>
        <end position="200"/>
    </location>
</feature>
<comment type="caution">
    <text evidence="2">The sequence shown here is derived from an EMBL/GenBank/DDBJ whole genome shotgun (WGS) entry which is preliminary data.</text>
</comment>
<dbReference type="Proteomes" id="UP000289220">
    <property type="component" value="Unassembled WGS sequence"/>
</dbReference>
<gene>
    <name evidence="2" type="ORF">BREV_BREV_01677</name>
</gene>
<organism evidence="2 3">
    <name type="scientific">Brevundimonas mediterranea</name>
    <dbReference type="NCBI Taxonomy" id="74329"/>
    <lineage>
        <taxon>Bacteria</taxon>
        <taxon>Pseudomonadati</taxon>
        <taxon>Pseudomonadota</taxon>
        <taxon>Alphaproteobacteria</taxon>
        <taxon>Caulobacterales</taxon>
        <taxon>Caulobacteraceae</taxon>
        <taxon>Brevundimonas</taxon>
    </lineage>
</organism>
<feature type="transmembrane region" description="Helical" evidence="1">
    <location>
        <begin position="394"/>
        <end position="418"/>
    </location>
</feature>
<feature type="transmembrane region" description="Helical" evidence="1">
    <location>
        <begin position="113"/>
        <end position="133"/>
    </location>
</feature>
<proteinExistence type="predicted"/>
<dbReference type="AlphaFoldDB" id="A0A7Z9C6L7"/>
<keyword evidence="1" id="KW-0472">Membrane</keyword>
<dbReference type="EMBL" id="UXHF01000029">
    <property type="protein sequence ID" value="VDC50028.1"/>
    <property type="molecule type" value="Genomic_DNA"/>
</dbReference>
<reference evidence="2 3" key="1">
    <citation type="submission" date="2018-11" db="EMBL/GenBank/DDBJ databases">
        <authorList>
            <person name="Peiro R."/>
            <person name="Begona"/>
            <person name="Cbmso G."/>
            <person name="Lopez M."/>
            <person name="Gonzalez S."/>
            <person name="Sacristan E."/>
            <person name="Castillo E."/>
        </authorList>
    </citation>
    <scope>NUCLEOTIDE SEQUENCE [LARGE SCALE GENOMIC DNA]</scope>
    <source>
        <strain evidence="2">Brev_genome</strain>
    </source>
</reference>